<dbReference type="GeneID" id="111019850"/>
<name>A0A6J1DCU0_MOMCH</name>
<feature type="region of interest" description="Disordered" evidence="5">
    <location>
        <begin position="273"/>
        <end position="387"/>
    </location>
</feature>
<feature type="region of interest" description="Disordered" evidence="5">
    <location>
        <begin position="424"/>
        <end position="451"/>
    </location>
</feature>
<dbReference type="InterPro" id="IPR003617">
    <property type="entry name" value="TFIIS/CRSP70_N_sub"/>
</dbReference>
<feature type="domain" description="TFIIS N-terminal" evidence="6">
    <location>
        <begin position="143"/>
        <end position="218"/>
    </location>
</feature>
<evidence type="ECO:0000256" key="5">
    <source>
        <dbReference type="SAM" id="MobiDB-lite"/>
    </source>
</evidence>
<evidence type="ECO:0000256" key="2">
    <source>
        <dbReference type="ARBA" id="ARBA00023242"/>
    </source>
</evidence>
<sequence>MAAKSASLDYWRNYFRNANSDIFSIIDYAILVAASDCPKEFRLRRDRIAEQLFSCRLTRCLGCDRVELAVPGDVDGDDGERGFKSDFAADRCEEFEAGGSKESKAYSSRDDQGEMNLNQVSNYSYGEAEALTDEIEQESEIAGEILRIKEILNNFEEESDSILFESLRRLELMSLSVDTLQATEIGKVVNGLRKHGSKGIRNLARVLISEWKEMVDEWVKAAPAAQGAEEVTPDSKNKSATEEEEDFEEGLPFPPLDEAVFFATQPTSMELSQFFDGMDDDGNPRNGGEVVKNRDIGRKTSNGNQNPTRSKQQTAQEVNGLAKDHKSQLKEQVVKPNKPSSNTNSGLSRPQKLSAEPKDNHEKSMRKLDKPTIPKRNQQDRVKCSDEDAVQMKLEATKRRLQESYQQAENAKKQRTIQVMELRDLPKQGLGHKNPHLKSVGHNRHRANGRR</sequence>
<dbReference type="GO" id="GO:0005634">
    <property type="term" value="C:nucleus"/>
    <property type="evidence" value="ECO:0007669"/>
    <property type="project" value="UniProtKB-SubCell"/>
</dbReference>
<organism evidence="7 8">
    <name type="scientific">Momordica charantia</name>
    <name type="common">Bitter gourd</name>
    <name type="synonym">Balsam pear</name>
    <dbReference type="NCBI Taxonomy" id="3673"/>
    <lineage>
        <taxon>Eukaryota</taxon>
        <taxon>Viridiplantae</taxon>
        <taxon>Streptophyta</taxon>
        <taxon>Embryophyta</taxon>
        <taxon>Tracheophyta</taxon>
        <taxon>Spermatophyta</taxon>
        <taxon>Magnoliopsida</taxon>
        <taxon>eudicotyledons</taxon>
        <taxon>Gunneridae</taxon>
        <taxon>Pentapetalae</taxon>
        <taxon>rosids</taxon>
        <taxon>fabids</taxon>
        <taxon>Cucurbitales</taxon>
        <taxon>Cucurbitaceae</taxon>
        <taxon>Momordiceae</taxon>
        <taxon>Momordica</taxon>
    </lineage>
</organism>
<proteinExistence type="predicted"/>
<feature type="compositionally biased region" description="Polar residues" evidence="5">
    <location>
        <begin position="338"/>
        <end position="348"/>
    </location>
</feature>
<protein>
    <submittedName>
        <fullName evidence="8">Probable mediator of RNA polymerase II transcription subunit 26b</fullName>
    </submittedName>
</protein>
<dbReference type="Gene3D" id="1.20.930.10">
    <property type="entry name" value="Conserved domain common to transcription factors TFIIS, elongin A, CRSP70"/>
    <property type="match status" value="1"/>
</dbReference>
<gene>
    <name evidence="8" type="primary">LOC111019850</name>
</gene>
<evidence type="ECO:0000313" key="7">
    <source>
        <dbReference type="Proteomes" id="UP000504603"/>
    </source>
</evidence>
<dbReference type="KEGG" id="mcha:111019850"/>
<evidence type="ECO:0000259" key="6">
    <source>
        <dbReference type="PROSITE" id="PS51319"/>
    </source>
</evidence>
<dbReference type="InterPro" id="IPR035441">
    <property type="entry name" value="TFIIS/LEDGF_dom_sf"/>
</dbReference>
<dbReference type="PANTHER" id="PTHR46554">
    <property type="entry name" value="MEDIATOR OF RNA POLYMERASE II TRANSCRIPTION SUBUNIT 26A-RELATED"/>
    <property type="match status" value="1"/>
</dbReference>
<dbReference type="SMART" id="SM00509">
    <property type="entry name" value="TFS2N"/>
    <property type="match status" value="1"/>
</dbReference>
<feature type="compositionally biased region" description="Basic and acidic residues" evidence="5">
    <location>
        <begin position="322"/>
        <end position="333"/>
    </location>
</feature>
<dbReference type="RefSeq" id="XP_022152040.1">
    <property type="nucleotide sequence ID" value="XM_022296348.1"/>
</dbReference>
<dbReference type="AlphaFoldDB" id="A0A6J1DCU0"/>
<keyword evidence="2 3" id="KW-0539">Nucleus</keyword>
<feature type="compositionally biased region" description="Basic and acidic residues" evidence="5">
    <location>
        <begin position="355"/>
        <end position="386"/>
    </location>
</feature>
<dbReference type="Proteomes" id="UP000504603">
    <property type="component" value="Unplaced"/>
</dbReference>
<dbReference type="PROSITE" id="PS51319">
    <property type="entry name" value="TFIIS_N"/>
    <property type="match status" value="1"/>
</dbReference>
<evidence type="ECO:0000256" key="4">
    <source>
        <dbReference type="SAM" id="Coils"/>
    </source>
</evidence>
<dbReference type="OrthoDB" id="44867at2759"/>
<dbReference type="PANTHER" id="PTHR46554:SF2">
    <property type="entry name" value="TFIIS N-TERMINAL DOMAIN-CONTAINING PROTEIN"/>
    <property type="match status" value="1"/>
</dbReference>
<feature type="coiled-coil region" evidence="4">
    <location>
        <begin position="391"/>
        <end position="418"/>
    </location>
</feature>
<dbReference type="InterPro" id="IPR017923">
    <property type="entry name" value="TFIIS_N"/>
</dbReference>
<dbReference type="SUPFAM" id="SSF47676">
    <property type="entry name" value="Conserved domain common to transcription factors TFIIS, elongin A, CRSP70"/>
    <property type="match status" value="1"/>
</dbReference>
<dbReference type="CDD" id="cd00183">
    <property type="entry name" value="TFIIS_I"/>
    <property type="match status" value="1"/>
</dbReference>
<accession>A0A6J1DCU0</accession>
<feature type="region of interest" description="Disordered" evidence="5">
    <location>
        <begin position="223"/>
        <end position="253"/>
    </location>
</feature>
<keyword evidence="7" id="KW-1185">Reference proteome</keyword>
<evidence type="ECO:0000256" key="1">
    <source>
        <dbReference type="ARBA" id="ARBA00004123"/>
    </source>
</evidence>
<evidence type="ECO:0000256" key="3">
    <source>
        <dbReference type="PROSITE-ProRule" id="PRU00649"/>
    </source>
</evidence>
<keyword evidence="4" id="KW-0175">Coiled coil</keyword>
<dbReference type="Pfam" id="PF08711">
    <property type="entry name" value="Med26"/>
    <property type="match status" value="1"/>
</dbReference>
<feature type="compositionally biased region" description="Basic residues" evidence="5">
    <location>
        <begin position="433"/>
        <end position="451"/>
    </location>
</feature>
<evidence type="ECO:0000313" key="8">
    <source>
        <dbReference type="RefSeq" id="XP_022152040.1"/>
    </source>
</evidence>
<feature type="compositionally biased region" description="Polar residues" evidence="5">
    <location>
        <begin position="299"/>
        <end position="317"/>
    </location>
</feature>
<reference evidence="8" key="1">
    <citation type="submission" date="2025-08" db="UniProtKB">
        <authorList>
            <consortium name="RefSeq"/>
        </authorList>
    </citation>
    <scope>IDENTIFICATION</scope>
</reference>
<comment type="subcellular location">
    <subcellularLocation>
        <location evidence="1 3">Nucleus</location>
    </subcellularLocation>
</comment>